<reference evidence="3 4" key="1">
    <citation type="submission" date="2017-09" db="EMBL/GenBank/DDBJ databases">
        <title>Genome sequencing of Besnoitia besnoiti strain Bb-Ger1.</title>
        <authorList>
            <person name="Schares G."/>
            <person name="Venepally P."/>
            <person name="Lorenzi H.A."/>
        </authorList>
    </citation>
    <scope>NUCLEOTIDE SEQUENCE [LARGE SCALE GENOMIC DNA]</scope>
    <source>
        <strain evidence="3 4">Bb-Ger1</strain>
    </source>
</reference>
<feature type="domain" description="FAM13A-like" evidence="2">
    <location>
        <begin position="1174"/>
        <end position="1238"/>
    </location>
</feature>
<dbReference type="InterPro" id="IPR059029">
    <property type="entry name" value="FAM13A_dom"/>
</dbReference>
<feature type="compositionally biased region" description="Basic and acidic residues" evidence="1">
    <location>
        <begin position="1014"/>
        <end position="1027"/>
    </location>
</feature>
<dbReference type="Proteomes" id="UP000224006">
    <property type="component" value="Chromosome I"/>
</dbReference>
<accession>A0A2A9MR00</accession>
<feature type="compositionally biased region" description="Basic and acidic residues" evidence="1">
    <location>
        <begin position="1046"/>
        <end position="1061"/>
    </location>
</feature>
<organism evidence="3 4">
    <name type="scientific">Besnoitia besnoiti</name>
    <name type="common">Apicomplexan protozoan</name>
    <dbReference type="NCBI Taxonomy" id="94643"/>
    <lineage>
        <taxon>Eukaryota</taxon>
        <taxon>Sar</taxon>
        <taxon>Alveolata</taxon>
        <taxon>Apicomplexa</taxon>
        <taxon>Conoidasida</taxon>
        <taxon>Coccidia</taxon>
        <taxon>Eucoccidiorida</taxon>
        <taxon>Eimeriorina</taxon>
        <taxon>Sarcocystidae</taxon>
        <taxon>Besnoitia</taxon>
    </lineage>
</organism>
<feature type="compositionally biased region" description="Low complexity" evidence="1">
    <location>
        <begin position="927"/>
        <end position="952"/>
    </location>
</feature>
<feature type="region of interest" description="Disordered" evidence="1">
    <location>
        <begin position="168"/>
        <end position="221"/>
    </location>
</feature>
<feature type="region of interest" description="Disordered" evidence="1">
    <location>
        <begin position="235"/>
        <end position="432"/>
    </location>
</feature>
<dbReference type="RefSeq" id="XP_029222641.1">
    <property type="nucleotide sequence ID" value="XM_029359728.1"/>
</dbReference>
<dbReference type="Pfam" id="PF26116">
    <property type="entry name" value="FAM13A"/>
    <property type="match status" value="2"/>
</dbReference>
<feature type="compositionally biased region" description="Polar residues" evidence="1">
    <location>
        <begin position="906"/>
        <end position="919"/>
    </location>
</feature>
<dbReference type="AlphaFoldDB" id="A0A2A9MR00"/>
<dbReference type="EMBL" id="NWUJ01000001">
    <property type="protein sequence ID" value="PFH38632.1"/>
    <property type="molecule type" value="Genomic_DNA"/>
</dbReference>
<name>A0A2A9MR00_BESBE</name>
<feature type="domain" description="FAM13A-like" evidence="2">
    <location>
        <begin position="758"/>
        <end position="810"/>
    </location>
</feature>
<feature type="compositionally biased region" description="Acidic residues" evidence="1">
    <location>
        <begin position="470"/>
        <end position="479"/>
    </location>
</feature>
<evidence type="ECO:0000313" key="4">
    <source>
        <dbReference type="Proteomes" id="UP000224006"/>
    </source>
</evidence>
<sequence>MASPLACELPAALGLAAEDPVCGFAAGLSGSSSPGAMAAVAALAAEQHQQQLLHLASDLQGAIRRWCPVAGASSQLEAGGGRLDSAASSAGRWAAQVRKSSFFRGCRVLRIPQKTVALPRHLYREEAAIEEEDGLPVLDLEDAEFFGADRDEELQLHYARAVSATSVRSRSGGTKDWGEWPLMPEDGLLSSGEEPAAPPGSSVEEAASESDGRAPEEGQACWETSESFLLADEAREAPHRADAYTCSRSASGLPPAEDDAEEHAPRGESPRPPAPPQAAEECARDDAAEEKEEAVAAADATRDVSDQRRITSSGSRVSDDPSAPPLSARKEVLVFQTNFRRSASSSPRVISSVEPNGEAEGRFRDEGVSRGAAAEGHEDKRSDDEGDGETGPSSSATLQVPSSPEDPQARLLSDDTPVPSTTHSALFGVDAPSGRVFICMRESLPLTAGAPKEPDGRETAAELAGHAIEDYDQEVEDSPLEAPAGTDRAQRAGPRPESRAERLVEAADEDAEVAQSSAQAETDLWQSAREGDAEETSRERPTEETARRAESEADAARAAIVQSAPDEERDAEDKETFQEPAAADAGEEREGERESPESVDPPCAEPRGPRPAPSPSRESVVTNDFSLRLESADSASVCASLRNAPPGSPCHSSSSVVLEHTLPRDPVEAAASAAAAAAAAAGAVLRACASAEGEASSPSSRCAFQRDQEDLHLFVHAWLSACAARLHDVASEARGSSQRLQLRPREGEGATHALVAFSKRRLKEELRTYDLDFEKRYGRPPRRPEKEPLRPLYSHYQYLRRVLLRLEHQQREQTGREKVEIVLSARSPAAETQSGAAGAAGELRRWPSSQESLASLSSQQAMGGRAGDASSACGHRKAAFSQSATRGAGAAESGPKAPSTLCGAEQVSSGATASKTRLMTSLRRAVSSGASAGRPEARGSASGAARAAQRLSQDTVVTSSQRREGDAAATAKKPTSGVQSVQRAAGSRVNCVSCRTGVKLAGARPESSGLKPAAEAERRAAGREAATRADSQSFGKRVESGYSLGGHDDAERRPRKPEEKTSSQPVGRQGREDGAAGGVAPSSTAESLRLRIKTTCLSDASSAVASPQKTDATEAARNVKPGAGMAAEGKGVAADAGSRVRSVSRGLPSDSRQAENFGEDAQRENEKVASGGLSEDKQRLLRLQQEKRILRTTLLTYQADFIAETGRHVRLYKDIAPIEREYRRYKDVKQEISRLLEKQQTRLAASRSHPVLCQHGASEEDSIPSEVFEQNGQQLCV</sequence>
<evidence type="ECO:0000313" key="3">
    <source>
        <dbReference type="EMBL" id="PFH38632.1"/>
    </source>
</evidence>
<feature type="compositionally biased region" description="Polar residues" evidence="1">
    <location>
        <begin position="1099"/>
        <end position="1110"/>
    </location>
</feature>
<gene>
    <name evidence="3" type="ORF">BESB_009740</name>
</gene>
<feature type="region of interest" description="Disordered" evidence="1">
    <location>
        <begin position="827"/>
        <end position="986"/>
    </location>
</feature>
<feature type="compositionally biased region" description="Basic and acidic residues" evidence="1">
    <location>
        <begin position="529"/>
        <end position="555"/>
    </location>
</feature>
<feature type="compositionally biased region" description="Basic and acidic residues" evidence="1">
    <location>
        <begin position="359"/>
        <end position="368"/>
    </location>
</feature>
<feature type="compositionally biased region" description="Basic and acidic residues" evidence="1">
    <location>
        <begin position="488"/>
        <end position="505"/>
    </location>
</feature>
<dbReference type="GeneID" id="40306036"/>
<keyword evidence="4" id="KW-1185">Reference proteome</keyword>
<evidence type="ECO:0000256" key="1">
    <source>
        <dbReference type="SAM" id="MobiDB-lite"/>
    </source>
</evidence>
<protein>
    <recommendedName>
        <fullName evidence="2">FAM13A-like domain-containing protein</fullName>
    </recommendedName>
</protein>
<feature type="compositionally biased region" description="Polar residues" evidence="1">
    <location>
        <begin position="391"/>
        <end position="402"/>
    </location>
</feature>
<dbReference type="OrthoDB" id="2161449at2759"/>
<dbReference type="VEuPathDB" id="ToxoDB:BESB_009740"/>
<feature type="region of interest" description="Disordered" evidence="1">
    <location>
        <begin position="1002"/>
        <end position="1086"/>
    </location>
</feature>
<feature type="compositionally biased region" description="Low complexity" evidence="1">
    <location>
        <begin position="340"/>
        <end position="352"/>
    </location>
</feature>
<dbReference type="KEGG" id="bbes:BESB_009740"/>
<feature type="region of interest" description="Disordered" evidence="1">
    <location>
        <begin position="446"/>
        <end position="626"/>
    </location>
</feature>
<evidence type="ECO:0000259" key="2">
    <source>
        <dbReference type="Pfam" id="PF26116"/>
    </source>
</evidence>
<feature type="compositionally biased region" description="Basic and acidic residues" evidence="1">
    <location>
        <begin position="586"/>
        <end position="596"/>
    </location>
</feature>
<comment type="caution">
    <text evidence="3">The sequence shown here is derived from an EMBL/GenBank/DDBJ whole genome shotgun (WGS) entry which is preliminary data.</text>
</comment>
<proteinExistence type="predicted"/>
<feature type="compositionally biased region" description="Low complexity" evidence="1">
    <location>
        <begin position="848"/>
        <end position="861"/>
    </location>
</feature>
<feature type="compositionally biased region" description="Basic and acidic residues" evidence="1">
    <location>
        <begin position="300"/>
        <end position="309"/>
    </location>
</feature>
<feature type="region of interest" description="Disordered" evidence="1">
    <location>
        <begin position="1099"/>
        <end position="1173"/>
    </location>
</feature>